<feature type="domain" description="B box-type" evidence="4">
    <location>
        <begin position="98"/>
        <end position="139"/>
    </location>
</feature>
<keyword evidence="1" id="KW-0863">Zinc-finger</keyword>
<accession>A0A8B8C798</accession>
<dbReference type="AlphaFoldDB" id="A0A8B8C798"/>
<dbReference type="KEGG" id="cvn:111116867"/>
<dbReference type="PROSITE" id="PS50119">
    <property type="entry name" value="ZF_BBOX"/>
    <property type="match status" value="2"/>
</dbReference>
<evidence type="ECO:0000256" key="1">
    <source>
        <dbReference type="PROSITE-ProRule" id="PRU00024"/>
    </source>
</evidence>
<feature type="coiled-coil region" evidence="2">
    <location>
        <begin position="209"/>
        <end position="243"/>
    </location>
</feature>
<evidence type="ECO:0000256" key="3">
    <source>
        <dbReference type="SAM" id="MobiDB-lite"/>
    </source>
</evidence>
<dbReference type="GO" id="GO:0008270">
    <property type="term" value="F:zinc ion binding"/>
    <property type="evidence" value="ECO:0007669"/>
    <property type="project" value="UniProtKB-KW"/>
</dbReference>
<reference evidence="6" key="1">
    <citation type="submission" date="2025-08" db="UniProtKB">
        <authorList>
            <consortium name="RefSeq"/>
        </authorList>
    </citation>
    <scope>IDENTIFICATION</scope>
    <source>
        <tissue evidence="6">Whole sample</tissue>
    </source>
</reference>
<keyword evidence="1" id="KW-0479">Metal-binding</keyword>
<dbReference type="Gene3D" id="3.30.160.60">
    <property type="entry name" value="Classic Zinc Finger"/>
    <property type="match status" value="1"/>
</dbReference>
<dbReference type="InterPro" id="IPR000315">
    <property type="entry name" value="Znf_B-box"/>
</dbReference>
<dbReference type="OrthoDB" id="654191at2759"/>
<keyword evidence="1" id="KW-0862">Zinc</keyword>
<name>A0A8B8C798_CRAVI</name>
<dbReference type="CDD" id="cd19757">
    <property type="entry name" value="Bbox1"/>
    <property type="match status" value="1"/>
</dbReference>
<proteinExistence type="predicted"/>
<keyword evidence="5" id="KW-1185">Reference proteome</keyword>
<evidence type="ECO:0000256" key="2">
    <source>
        <dbReference type="SAM" id="Coils"/>
    </source>
</evidence>
<evidence type="ECO:0000313" key="6">
    <source>
        <dbReference type="RefSeq" id="XP_022311602.1"/>
    </source>
</evidence>
<sequence length="369" mass="42215">MQKSSIYGSNLGRGKGKNSQNRQRGFSAGWSYDEGPAASSTFAQHYVQCDNCEESPAQYVCKSCPGHLCDGCKTEHERRKITKNHKLTTFRTDNEELLDVLYCSEHGNKKMECFCCQCKEPICTECIVKSHNGHTVQALSEAYEEIKDDLQREKDEIENNLLPKYRELLNKENKKQTALSKRADDIELQIQAHTEKLLGSIKEISEKTVNHLKAEKSKGLREIEKSKNEIERKITKIQQTNAMITAKLEASPGMSYFTPINTNFLKEFHSAPNNPEYDFDEFRPGQFYQGIQKNFGTMPTLRIQNNWALTQAYPGFQRNPGFQGYPRFQGYPGFQEYPGYEEFSGYNAFGSNDRILNEFLANLPGAKKN</sequence>
<dbReference type="RefSeq" id="XP_022311602.1">
    <property type="nucleotide sequence ID" value="XM_022455894.1"/>
</dbReference>
<dbReference type="Pfam" id="PF00643">
    <property type="entry name" value="zf-B_box"/>
    <property type="match status" value="1"/>
</dbReference>
<dbReference type="SUPFAM" id="SSF57845">
    <property type="entry name" value="B-box zinc-binding domain"/>
    <property type="match status" value="1"/>
</dbReference>
<dbReference type="PANTHER" id="PTHR25462:SF296">
    <property type="entry name" value="MEIOTIC P26, ISOFORM F"/>
    <property type="match status" value="1"/>
</dbReference>
<evidence type="ECO:0000259" key="4">
    <source>
        <dbReference type="PROSITE" id="PS50119"/>
    </source>
</evidence>
<feature type="region of interest" description="Disordered" evidence="3">
    <location>
        <begin position="1"/>
        <end position="26"/>
    </location>
</feature>
<dbReference type="InterPro" id="IPR047153">
    <property type="entry name" value="TRIM45/56/19-like"/>
</dbReference>
<evidence type="ECO:0000313" key="5">
    <source>
        <dbReference type="Proteomes" id="UP000694844"/>
    </source>
</evidence>
<dbReference type="Proteomes" id="UP000694844">
    <property type="component" value="Chromosome 10"/>
</dbReference>
<dbReference type="Gene3D" id="4.10.830.40">
    <property type="match status" value="1"/>
</dbReference>
<organism evidence="5 6">
    <name type="scientific">Crassostrea virginica</name>
    <name type="common">Eastern oyster</name>
    <dbReference type="NCBI Taxonomy" id="6565"/>
    <lineage>
        <taxon>Eukaryota</taxon>
        <taxon>Metazoa</taxon>
        <taxon>Spiralia</taxon>
        <taxon>Lophotrochozoa</taxon>
        <taxon>Mollusca</taxon>
        <taxon>Bivalvia</taxon>
        <taxon>Autobranchia</taxon>
        <taxon>Pteriomorphia</taxon>
        <taxon>Ostreida</taxon>
        <taxon>Ostreoidea</taxon>
        <taxon>Ostreidae</taxon>
        <taxon>Crassostrea</taxon>
    </lineage>
</organism>
<dbReference type="SMART" id="SM00336">
    <property type="entry name" value="BBOX"/>
    <property type="match status" value="2"/>
</dbReference>
<feature type="domain" description="B box-type" evidence="4">
    <location>
        <begin position="44"/>
        <end position="90"/>
    </location>
</feature>
<dbReference type="PANTHER" id="PTHR25462">
    <property type="entry name" value="BONUS, ISOFORM C-RELATED"/>
    <property type="match status" value="1"/>
</dbReference>
<gene>
    <name evidence="6" type="primary">LOC111116867</name>
</gene>
<protein>
    <submittedName>
        <fullName evidence="6">E3 ubiquitin-protein ligase TRIM71-like</fullName>
    </submittedName>
</protein>
<keyword evidence="2" id="KW-0175">Coiled coil</keyword>
<dbReference type="GeneID" id="111116867"/>